<gene>
    <name evidence="1" type="ORF">ZEAMMB73_Zm00001d052362</name>
</gene>
<accession>A0A1D6QGM4</accession>
<dbReference type="AlphaFoldDB" id="A0A1D6QGM4"/>
<proteinExistence type="predicted"/>
<organism evidence="1">
    <name type="scientific">Zea mays</name>
    <name type="common">Maize</name>
    <dbReference type="NCBI Taxonomy" id="4577"/>
    <lineage>
        <taxon>Eukaryota</taxon>
        <taxon>Viridiplantae</taxon>
        <taxon>Streptophyta</taxon>
        <taxon>Embryophyta</taxon>
        <taxon>Tracheophyta</taxon>
        <taxon>Spermatophyta</taxon>
        <taxon>Magnoliopsida</taxon>
        <taxon>Liliopsida</taxon>
        <taxon>Poales</taxon>
        <taxon>Poaceae</taxon>
        <taxon>PACMAD clade</taxon>
        <taxon>Panicoideae</taxon>
        <taxon>Andropogonodae</taxon>
        <taxon>Andropogoneae</taxon>
        <taxon>Tripsacinae</taxon>
        <taxon>Zea</taxon>
    </lineage>
</organism>
<evidence type="ECO:0000313" key="1">
    <source>
        <dbReference type="EMBL" id="AQK57046.1"/>
    </source>
</evidence>
<sequence>MPAAGAGVDPPDRTHQSAWEWNSPTCPRLAAPPRPPLRGRATPRVSLLRRVLLAASCCIPSAMLLGADEGEWAAVERRGPHL</sequence>
<dbReference type="EMBL" id="CM000780">
    <property type="protein sequence ID" value="AQK57046.1"/>
    <property type="molecule type" value="Genomic_DNA"/>
</dbReference>
<name>A0A1D6QGM4_MAIZE</name>
<accession>A0A3L6F7L8</accession>
<reference evidence="1" key="1">
    <citation type="submission" date="2015-12" db="EMBL/GenBank/DDBJ databases">
        <title>Update maize B73 reference genome by single molecule sequencing technologies.</title>
        <authorList>
            <consortium name="Maize Genome Sequencing Project"/>
            <person name="Ware D."/>
        </authorList>
    </citation>
    <scope>NUCLEOTIDE SEQUENCE</scope>
    <source>
        <tissue evidence="1">Seedling</tissue>
    </source>
</reference>
<protein>
    <submittedName>
        <fullName evidence="1">Uncharacterized protein</fullName>
    </submittedName>
</protein>